<dbReference type="PROSITE" id="PS50929">
    <property type="entry name" value="ABC_TM1F"/>
    <property type="match status" value="1"/>
</dbReference>
<keyword evidence="3" id="KW-0813">Transport</keyword>
<dbReference type="Proteomes" id="UP000673691">
    <property type="component" value="Unassembled WGS sequence"/>
</dbReference>
<name>A0A8H8DLW3_9FUNG</name>
<dbReference type="SUPFAM" id="SSF90123">
    <property type="entry name" value="ABC transporter transmembrane region"/>
    <property type="match status" value="2"/>
</dbReference>
<keyword evidence="5" id="KW-0547">Nucleotide-binding</keyword>
<evidence type="ECO:0000256" key="3">
    <source>
        <dbReference type="ARBA" id="ARBA00022448"/>
    </source>
</evidence>
<gene>
    <name evidence="12" type="ORF">BJ554DRAFT_4296</name>
</gene>
<evidence type="ECO:0000256" key="8">
    <source>
        <dbReference type="ARBA" id="ARBA00023136"/>
    </source>
</evidence>
<evidence type="ECO:0000256" key="9">
    <source>
        <dbReference type="SAM" id="MobiDB-lite"/>
    </source>
</evidence>
<comment type="similarity">
    <text evidence="2">Belongs to the ABC transporter superfamily. ABCC family. Conjugate transporter (TC 3.A.1.208) subfamily.</text>
</comment>
<dbReference type="PANTHER" id="PTHR24223">
    <property type="entry name" value="ATP-BINDING CASSETTE SUB-FAMILY C"/>
    <property type="match status" value="1"/>
</dbReference>
<dbReference type="Pfam" id="PF00664">
    <property type="entry name" value="ABC_membrane"/>
    <property type="match status" value="2"/>
</dbReference>
<reference evidence="12 13" key="1">
    <citation type="journal article" name="Sci. Rep.">
        <title>Genome-scale phylogenetic analyses confirm Olpidium as the closest living zoosporic fungus to the non-flagellated, terrestrial fungi.</title>
        <authorList>
            <person name="Chang Y."/>
            <person name="Rochon D."/>
            <person name="Sekimoto S."/>
            <person name="Wang Y."/>
            <person name="Chovatia M."/>
            <person name="Sandor L."/>
            <person name="Salamov A."/>
            <person name="Grigoriev I.V."/>
            <person name="Stajich J.E."/>
            <person name="Spatafora J.W."/>
        </authorList>
    </citation>
    <scope>NUCLEOTIDE SEQUENCE [LARGE SCALE GENOMIC DNA]</scope>
    <source>
        <strain evidence="12">S191</strain>
    </source>
</reference>
<dbReference type="InterPro" id="IPR050173">
    <property type="entry name" value="ABC_transporter_C-like"/>
</dbReference>
<dbReference type="GO" id="GO:0016887">
    <property type="term" value="F:ATP hydrolysis activity"/>
    <property type="evidence" value="ECO:0007669"/>
    <property type="project" value="InterPro"/>
</dbReference>
<feature type="region of interest" description="Disordered" evidence="9">
    <location>
        <begin position="147"/>
        <end position="186"/>
    </location>
</feature>
<feature type="transmembrane region" description="Helical" evidence="10">
    <location>
        <begin position="504"/>
        <end position="527"/>
    </location>
</feature>
<dbReference type="GO" id="GO:0140359">
    <property type="term" value="F:ABC-type transporter activity"/>
    <property type="evidence" value="ECO:0007669"/>
    <property type="project" value="InterPro"/>
</dbReference>
<keyword evidence="7 10" id="KW-1133">Transmembrane helix</keyword>
<sequence length="749" mass="82608">MPVPRLTNRIYFPLQGWRALSMGRMWTCISWMIHYPLWTVELGEGLPRRLSSFYLLIGANFGLTGLRRTNLMARLFQDCIKSFLAGKARILVTHQLQYLRECDQVAVLDKGVVAAHCRPGDFGGGQGAGLEGVSDILKEFLVVEGEEPEGKQEGEELVSSSSSLGNGVRRLGDATEGQPPLGGLIEDAEAKGDENDAAPAGVNPNAELRQSGSVRLAVYLRYLRSGMPAYGIPYLAVVFLVAQCASVGADYWLSSWSAQPPGAQRGDLYPTVYSILVASTIFFAFARTVSVYITCLNCSKNLFKSMLASALRAPITFFHQNPHGRVLNRFTCVAIRSPRVVSWMSPPSFRYSYSLVVSGWRHLHAAERRMRRGCLRGHSTGLGRHSCPATGLVTEMRRAGCAGSSFAAAATCEHPDRLVKRLESTTRSPVYSFLSETLDGLATVRAYDAVARFNGIFSEAVNQNTRAYYLFLGSARWLGIRIDVLAATFLSVTTFLTVTFRQSIAPNLVALSLAYVLQLIGLVQWSIRMSIEIEINMIAIERMLEYTRLPPEAPEVTDLRPDRDWPRRGVIEFRNASLAYPGREDKPVLKGINMKVEAHEKIGIVGRTGAGKSSMLNALFRMVEPTPAGSIVIDDVDISKLGLADLRSKVAIIPQEPFLFKGTIRYNLDPFGVHSDHELWEALGQAELKAAVEKLAGGLDAPVVSFADNADRIPSRFARDRGREEHLHRRTPARLPGPRDFATDVDRCA</sequence>
<proteinExistence type="inferred from homology"/>
<dbReference type="Gene3D" id="1.20.1560.10">
    <property type="entry name" value="ABC transporter type 1, transmembrane domain"/>
    <property type="match status" value="2"/>
</dbReference>
<evidence type="ECO:0000256" key="2">
    <source>
        <dbReference type="ARBA" id="ARBA00009726"/>
    </source>
</evidence>
<evidence type="ECO:0000313" key="13">
    <source>
        <dbReference type="Proteomes" id="UP000673691"/>
    </source>
</evidence>
<dbReference type="InterPro" id="IPR036640">
    <property type="entry name" value="ABC1_TM_sf"/>
</dbReference>
<evidence type="ECO:0000256" key="10">
    <source>
        <dbReference type="SAM" id="Phobius"/>
    </source>
</evidence>
<dbReference type="InterPro" id="IPR044726">
    <property type="entry name" value="ABCC_6TM_D2"/>
</dbReference>
<dbReference type="Gene3D" id="3.40.50.300">
    <property type="entry name" value="P-loop containing nucleotide triphosphate hydrolases"/>
    <property type="match status" value="2"/>
</dbReference>
<feature type="compositionally biased region" description="Low complexity" evidence="9">
    <location>
        <begin position="157"/>
        <end position="169"/>
    </location>
</feature>
<evidence type="ECO:0000256" key="6">
    <source>
        <dbReference type="ARBA" id="ARBA00022840"/>
    </source>
</evidence>
<protein>
    <recommendedName>
        <fullName evidence="11">ABC transmembrane type-1 domain-containing protein</fullName>
    </recommendedName>
</protein>
<evidence type="ECO:0000256" key="7">
    <source>
        <dbReference type="ARBA" id="ARBA00022989"/>
    </source>
</evidence>
<dbReference type="InterPro" id="IPR011527">
    <property type="entry name" value="ABC1_TM_dom"/>
</dbReference>
<feature type="region of interest" description="Disordered" evidence="9">
    <location>
        <begin position="719"/>
        <end position="749"/>
    </location>
</feature>
<feature type="transmembrane region" description="Helical" evidence="10">
    <location>
        <begin position="478"/>
        <end position="498"/>
    </location>
</feature>
<keyword evidence="4 10" id="KW-0812">Transmembrane</keyword>
<dbReference type="AlphaFoldDB" id="A0A8H8DLW3"/>
<evidence type="ECO:0000256" key="5">
    <source>
        <dbReference type="ARBA" id="ARBA00022741"/>
    </source>
</evidence>
<organism evidence="12 13">
    <name type="scientific">Olpidium bornovanus</name>
    <dbReference type="NCBI Taxonomy" id="278681"/>
    <lineage>
        <taxon>Eukaryota</taxon>
        <taxon>Fungi</taxon>
        <taxon>Fungi incertae sedis</taxon>
        <taxon>Olpidiomycota</taxon>
        <taxon>Olpidiomycotina</taxon>
        <taxon>Olpidiomycetes</taxon>
        <taxon>Olpidiales</taxon>
        <taxon>Olpidiaceae</taxon>
        <taxon>Olpidium</taxon>
    </lineage>
</organism>
<dbReference type="SUPFAM" id="SSF52540">
    <property type="entry name" value="P-loop containing nucleoside triphosphate hydrolases"/>
    <property type="match status" value="2"/>
</dbReference>
<keyword evidence="6" id="KW-0067">ATP-binding</keyword>
<dbReference type="FunFam" id="3.40.50.300:FF:003838">
    <property type="entry name" value="ATP-dependent bile acid permease, putative"/>
    <property type="match status" value="1"/>
</dbReference>
<keyword evidence="13" id="KW-1185">Reference proteome</keyword>
<dbReference type="CDD" id="cd18580">
    <property type="entry name" value="ABC_6TM_ABCC_D2"/>
    <property type="match status" value="1"/>
</dbReference>
<dbReference type="EMBL" id="JAEFCI010001852">
    <property type="protein sequence ID" value="KAG5462637.1"/>
    <property type="molecule type" value="Genomic_DNA"/>
</dbReference>
<dbReference type="PANTHER" id="PTHR24223:SF456">
    <property type="entry name" value="MULTIDRUG RESISTANCE-ASSOCIATED PROTEIN LETHAL(2)03659"/>
    <property type="match status" value="1"/>
</dbReference>
<accession>A0A8H8DLW3</accession>
<evidence type="ECO:0000256" key="1">
    <source>
        <dbReference type="ARBA" id="ARBA00004141"/>
    </source>
</evidence>
<dbReference type="InterPro" id="IPR003439">
    <property type="entry name" value="ABC_transporter-like_ATP-bd"/>
</dbReference>
<dbReference type="GO" id="GO:0005524">
    <property type="term" value="F:ATP binding"/>
    <property type="evidence" value="ECO:0007669"/>
    <property type="project" value="UniProtKB-KW"/>
</dbReference>
<comment type="caution">
    <text evidence="12">The sequence shown here is derived from an EMBL/GenBank/DDBJ whole genome shotgun (WGS) entry which is preliminary data.</text>
</comment>
<feature type="domain" description="ABC transmembrane type-1" evidence="11">
    <location>
        <begin position="235"/>
        <end position="534"/>
    </location>
</feature>
<evidence type="ECO:0000256" key="4">
    <source>
        <dbReference type="ARBA" id="ARBA00022692"/>
    </source>
</evidence>
<evidence type="ECO:0000313" key="12">
    <source>
        <dbReference type="EMBL" id="KAG5462637.1"/>
    </source>
</evidence>
<feature type="transmembrane region" description="Helical" evidence="10">
    <location>
        <begin position="273"/>
        <end position="296"/>
    </location>
</feature>
<keyword evidence="8 10" id="KW-0472">Membrane</keyword>
<evidence type="ECO:0000259" key="11">
    <source>
        <dbReference type="PROSITE" id="PS50929"/>
    </source>
</evidence>
<feature type="transmembrane region" description="Helical" evidence="10">
    <location>
        <begin position="231"/>
        <end position="253"/>
    </location>
</feature>
<comment type="subcellular location">
    <subcellularLocation>
        <location evidence="1">Membrane</location>
        <topology evidence="1">Multi-pass membrane protein</topology>
    </subcellularLocation>
</comment>
<dbReference type="GO" id="GO:0016020">
    <property type="term" value="C:membrane"/>
    <property type="evidence" value="ECO:0007669"/>
    <property type="project" value="UniProtKB-SubCell"/>
</dbReference>
<dbReference type="OrthoDB" id="6500128at2759"/>
<dbReference type="InterPro" id="IPR027417">
    <property type="entry name" value="P-loop_NTPase"/>
</dbReference>
<dbReference type="Pfam" id="PF00005">
    <property type="entry name" value="ABC_tran"/>
    <property type="match status" value="1"/>
</dbReference>